<evidence type="ECO:0000313" key="5">
    <source>
        <dbReference type="Proteomes" id="UP000199473"/>
    </source>
</evidence>
<evidence type="ECO:0000256" key="1">
    <source>
        <dbReference type="ARBA" id="ARBA00022987"/>
    </source>
</evidence>
<dbReference type="Pfam" id="PF05121">
    <property type="entry name" value="GvpK"/>
    <property type="match status" value="1"/>
</dbReference>
<gene>
    <name evidence="4" type="ORF">SAMN02745775_10652</name>
</gene>
<dbReference type="Proteomes" id="UP000199473">
    <property type="component" value="Unassembled WGS sequence"/>
</dbReference>
<dbReference type="PANTHER" id="PTHR40137">
    <property type="entry name" value="PROTEIN GVPK 1"/>
    <property type="match status" value="1"/>
</dbReference>
<reference evidence="4 5" key="1">
    <citation type="submission" date="2016-10" db="EMBL/GenBank/DDBJ databases">
        <authorList>
            <person name="de Groot N.N."/>
        </authorList>
    </citation>
    <scope>NUCLEOTIDE SEQUENCE [LARGE SCALE GENOMIC DNA]</scope>
    <source>
        <strain evidence="4 5">DSM 19981</strain>
    </source>
</reference>
<dbReference type="GO" id="GO:0031412">
    <property type="term" value="P:gas vesicle organization"/>
    <property type="evidence" value="ECO:0007669"/>
    <property type="project" value="InterPro"/>
</dbReference>
<accession>A0A1I4BSZ5</accession>
<evidence type="ECO:0000256" key="2">
    <source>
        <dbReference type="ARBA" id="ARBA00035108"/>
    </source>
</evidence>
<keyword evidence="1" id="KW-0304">Gas vesicle</keyword>
<dbReference type="STRING" id="1123062.SAMN02745775_10652"/>
<dbReference type="EMBL" id="FOSQ01000006">
    <property type="protein sequence ID" value="SFK71129.1"/>
    <property type="molecule type" value="Genomic_DNA"/>
</dbReference>
<keyword evidence="5" id="KW-1185">Reference proteome</keyword>
<protein>
    <submittedName>
        <fullName evidence="4">Gas vesicle protein K</fullName>
    </submittedName>
</protein>
<dbReference type="PANTHER" id="PTHR40137:SF2">
    <property type="entry name" value="PROTEIN GVPK 1"/>
    <property type="match status" value="1"/>
</dbReference>
<proteinExistence type="inferred from homology"/>
<dbReference type="AlphaFoldDB" id="A0A1I4BSZ5"/>
<organism evidence="4 5">
    <name type="scientific">Falsiroseomonas stagni DSM 19981</name>
    <dbReference type="NCBI Taxonomy" id="1123062"/>
    <lineage>
        <taxon>Bacteria</taxon>
        <taxon>Pseudomonadati</taxon>
        <taxon>Pseudomonadota</taxon>
        <taxon>Alphaproteobacteria</taxon>
        <taxon>Acetobacterales</taxon>
        <taxon>Roseomonadaceae</taxon>
        <taxon>Falsiroseomonas</taxon>
    </lineage>
</organism>
<dbReference type="InterPro" id="IPR007805">
    <property type="entry name" value="GvpK"/>
</dbReference>
<sequence>MIGWQEPPLREAPPLVQPLEPLARIALDPATIEQDLARLVLTLVELVRRLMEGQALRRLEAGTVTAEEAERLGLGLMQLRGAVETLCDRLGIRPEELNLDLGPLGRLL</sequence>
<comment type="subcellular location">
    <subcellularLocation>
        <location evidence="2">Gas vesicle</location>
    </subcellularLocation>
</comment>
<dbReference type="RefSeq" id="WP_092960914.1">
    <property type="nucleotide sequence ID" value="NZ_FOSQ01000006.1"/>
</dbReference>
<evidence type="ECO:0000256" key="3">
    <source>
        <dbReference type="ARBA" id="ARBA00035659"/>
    </source>
</evidence>
<comment type="similarity">
    <text evidence="3">Belongs to the gas vesicle GvpK family.</text>
</comment>
<evidence type="ECO:0000313" key="4">
    <source>
        <dbReference type="EMBL" id="SFK71129.1"/>
    </source>
</evidence>
<dbReference type="GO" id="GO:0031411">
    <property type="term" value="C:gas vesicle"/>
    <property type="evidence" value="ECO:0007669"/>
    <property type="project" value="UniProtKB-SubCell"/>
</dbReference>
<name>A0A1I4BSZ5_9PROT</name>
<dbReference type="OrthoDB" id="5772958at2"/>